<dbReference type="RefSeq" id="WP_119785678.1">
    <property type="nucleotide sequence ID" value="NZ_QYUQ01000002.1"/>
</dbReference>
<dbReference type="SMART" id="SM00279">
    <property type="entry name" value="HhH2"/>
    <property type="match status" value="1"/>
</dbReference>
<keyword evidence="11 17" id="KW-0269">Exonuclease</keyword>
<keyword evidence="13 17" id="KW-0238">DNA-binding</keyword>
<dbReference type="NCBIfam" id="TIGR00593">
    <property type="entry name" value="pola"/>
    <property type="match status" value="1"/>
</dbReference>
<evidence type="ECO:0000256" key="7">
    <source>
        <dbReference type="ARBA" id="ARBA00022705"/>
    </source>
</evidence>
<evidence type="ECO:0000256" key="13">
    <source>
        <dbReference type="ARBA" id="ARBA00023125"/>
    </source>
</evidence>
<proteinExistence type="inferred from homology"/>
<evidence type="ECO:0000256" key="1">
    <source>
        <dbReference type="ARBA" id="ARBA00007705"/>
    </source>
</evidence>
<keyword evidence="9 17" id="KW-0227">DNA damage</keyword>
<evidence type="ECO:0000313" key="21">
    <source>
        <dbReference type="EMBL" id="RJG02210.1"/>
    </source>
</evidence>
<keyword evidence="6 17" id="KW-0548">Nucleotidyltransferase</keyword>
<evidence type="ECO:0000256" key="4">
    <source>
        <dbReference type="ARBA" id="ARBA00020311"/>
    </source>
</evidence>
<dbReference type="GO" id="GO:0003677">
    <property type="term" value="F:DNA binding"/>
    <property type="evidence" value="ECO:0007669"/>
    <property type="project" value="UniProtKB-UniRule"/>
</dbReference>
<evidence type="ECO:0000256" key="16">
    <source>
        <dbReference type="NCBIfam" id="TIGR00593"/>
    </source>
</evidence>
<evidence type="ECO:0000256" key="11">
    <source>
        <dbReference type="ARBA" id="ARBA00022839"/>
    </source>
</evidence>
<dbReference type="CDD" id="cd06139">
    <property type="entry name" value="DNA_polA_I_Ecoli_like_exo"/>
    <property type="match status" value="1"/>
</dbReference>
<dbReference type="OrthoDB" id="9806424at2"/>
<dbReference type="Proteomes" id="UP000266327">
    <property type="component" value="Unassembled WGS sequence"/>
</dbReference>
<dbReference type="PANTHER" id="PTHR10133:SF27">
    <property type="entry name" value="DNA POLYMERASE NU"/>
    <property type="match status" value="1"/>
</dbReference>
<dbReference type="CDD" id="cd09898">
    <property type="entry name" value="H3TH_53EXO"/>
    <property type="match status" value="1"/>
</dbReference>
<feature type="domain" description="DNA-directed DNA polymerase family A palm" evidence="20">
    <location>
        <begin position="680"/>
        <end position="886"/>
    </location>
</feature>
<dbReference type="GO" id="GO:0008409">
    <property type="term" value="F:5'-3' exonuclease activity"/>
    <property type="evidence" value="ECO:0007669"/>
    <property type="project" value="UniProtKB-UniRule"/>
</dbReference>
<keyword evidence="12 17" id="KW-0239">DNA-directed DNA polymerase</keyword>
<dbReference type="Pfam" id="PF01367">
    <property type="entry name" value="5_3_exonuc"/>
    <property type="match status" value="1"/>
</dbReference>
<dbReference type="Pfam" id="PF01612">
    <property type="entry name" value="DNA_pol_A_exo1"/>
    <property type="match status" value="1"/>
</dbReference>
<dbReference type="EC" id="2.7.7.7" evidence="3 16"/>
<dbReference type="SUPFAM" id="SSF53098">
    <property type="entry name" value="Ribonuclease H-like"/>
    <property type="match status" value="1"/>
</dbReference>
<evidence type="ECO:0000256" key="10">
    <source>
        <dbReference type="ARBA" id="ARBA00022801"/>
    </source>
</evidence>
<dbReference type="GO" id="GO:0008408">
    <property type="term" value="F:3'-5' exonuclease activity"/>
    <property type="evidence" value="ECO:0007669"/>
    <property type="project" value="UniProtKB-UniRule"/>
</dbReference>
<dbReference type="Gene3D" id="3.30.420.10">
    <property type="entry name" value="Ribonuclease H-like superfamily/Ribonuclease H"/>
    <property type="match status" value="1"/>
</dbReference>
<keyword evidence="14 17" id="KW-0234">DNA repair</keyword>
<dbReference type="InterPro" id="IPR002562">
    <property type="entry name" value="3'-5'_exonuclease_dom"/>
</dbReference>
<keyword evidence="22" id="KW-1185">Reference proteome</keyword>
<keyword evidence="5 17" id="KW-0808">Transferase</keyword>
<organism evidence="21 22">
    <name type="scientific">Noviherbaspirillum sedimenti</name>
    <dbReference type="NCBI Taxonomy" id="2320865"/>
    <lineage>
        <taxon>Bacteria</taxon>
        <taxon>Pseudomonadati</taxon>
        <taxon>Pseudomonadota</taxon>
        <taxon>Betaproteobacteria</taxon>
        <taxon>Burkholderiales</taxon>
        <taxon>Oxalobacteraceae</taxon>
        <taxon>Noviherbaspirillum</taxon>
    </lineage>
</organism>
<dbReference type="SUPFAM" id="SSF88723">
    <property type="entry name" value="PIN domain-like"/>
    <property type="match status" value="1"/>
</dbReference>
<evidence type="ECO:0000256" key="12">
    <source>
        <dbReference type="ARBA" id="ARBA00022932"/>
    </source>
</evidence>
<dbReference type="Pfam" id="PF02739">
    <property type="entry name" value="5_3_exonuc_N"/>
    <property type="match status" value="1"/>
</dbReference>
<accession>A0A3A3GMK7</accession>
<evidence type="ECO:0000313" key="22">
    <source>
        <dbReference type="Proteomes" id="UP000266327"/>
    </source>
</evidence>
<dbReference type="SUPFAM" id="SSF47807">
    <property type="entry name" value="5' to 3' exonuclease, C-terminal subdomain"/>
    <property type="match status" value="1"/>
</dbReference>
<dbReference type="Gene3D" id="1.20.1060.10">
    <property type="entry name" value="Taq DNA Polymerase, Chain T, domain 4"/>
    <property type="match status" value="1"/>
</dbReference>
<evidence type="ECO:0000256" key="2">
    <source>
        <dbReference type="ARBA" id="ARBA00011541"/>
    </source>
</evidence>
<evidence type="ECO:0000256" key="3">
    <source>
        <dbReference type="ARBA" id="ARBA00012417"/>
    </source>
</evidence>
<protein>
    <recommendedName>
        <fullName evidence="4 16">DNA polymerase I</fullName>
        <ecNumber evidence="3 16">2.7.7.7</ecNumber>
    </recommendedName>
</protein>
<gene>
    <name evidence="17 21" type="primary">polA</name>
    <name evidence="21" type="ORF">D3878_11980</name>
</gene>
<sequence>MHKTLLLVDGSSYLYRAFHAMPDLRNAEGAPTGALYGMINMLRRLHNDYPAAYIACVFDAKGKTFRDDLYAEYKANRASMPEDLARQIEPVHAAVKAMGWPVLVVEGIEADDVIGTLAVAAVKHDMDCVISTGDKDLAQLVNGHVTLVNTMSNETLDRAGVIAKFGVPPELIVDYLTLVGDTVDNVPGVPKVGPKTAVKWLTQYGNLDGVIANADKIGGVVGENLRKSLDWLPQARVLVTVRTDCPLAPHMTTIAESLPAQQPDREALIEVYRRYGFKTWLREASAADAGQGSGASAGAPAADGAQAGLAQAALFAAEPAPAAEYELVLTEAQLDQWLAKIDAAALTAIDTETTSLIPMQAQLVGISLCCEAGKAAYIPVAHRYPDAPAQLSRELVLGKMRAWLEDPGKPKLGQHLKYDSHIFANHGVQLRGIVHDTLLESYVYESHRTHDMDSLALRHLNRKTITFEEVCGKGASQLCFDEVELGRATEYAAEDADVTLQLHQSLWPRIKDDAGLAYVYQHIEVPTSVALQKIERNGVLIDPARLATQSGELGRRMLEIEQEAYALAGQPFNLNSPKQIGEIFFGKLNLPVVKKTPSGAPSTDEDVLQKLAEDYPLPKILLDYRSLSKLKSTYTDKLPKMIDANTGRVHTNYAQAVAVTGRLASNDPNLQNIPIRTAEGRRIREAFIAPPGSVIVSADYSQIELRIMAHISEDASMLRAFAEGIDIHRATAAEIFGVAAADVTSEQRRYAKVINFGLIYGMSAFGLAGNLGIERAAAQMYIEKYFQRFSGVAQYMADTRAQAKARGYVETVFGRRLWLPEINSPNGPRRQGAERAAINAPMQGTAADLIKLSMIAVQDWLERDGLQSKMVMQVHDELVLEVPQAELALVREKLPALMAGVAQLKVPLIAEVGVGNNWDEAH</sequence>
<evidence type="ECO:0000256" key="15">
    <source>
        <dbReference type="ARBA" id="ARBA00049244"/>
    </source>
</evidence>
<dbReference type="InterPro" id="IPR036397">
    <property type="entry name" value="RNaseH_sf"/>
</dbReference>
<dbReference type="InterPro" id="IPR018320">
    <property type="entry name" value="DNA_polymerase_1"/>
</dbReference>
<dbReference type="PROSITE" id="PS00447">
    <property type="entry name" value="DNA_POLYMERASE_A"/>
    <property type="match status" value="1"/>
</dbReference>
<dbReference type="FunFam" id="1.10.150.20:FF:000003">
    <property type="entry name" value="DNA polymerase I"/>
    <property type="match status" value="1"/>
</dbReference>
<comment type="subunit">
    <text evidence="2">Single-chain monomer with multiple functions.</text>
</comment>
<dbReference type="InterPro" id="IPR029060">
    <property type="entry name" value="PIN-like_dom_sf"/>
</dbReference>
<feature type="domain" description="3'-5' exonuclease" evidence="18">
    <location>
        <begin position="325"/>
        <end position="511"/>
    </location>
</feature>
<keyword evidence="10 17" id="KW-0378">Hydrolase</keyword>
<dbReference type="InterPro" id="IPR020045">
    <property type="entry name" value="DNA_polI_H3TH"/>
</dbReference>
<evidence type="ECO:0000259" key="20">
    <source>
        <dbReference type="SMART" id="SM00482"/>
    </source>
</evidence>
<evidence type="ECO:0000259" key="18">
    <source>
        <dbReference type="SMART" id="SM00474"/>
    </source>
</evidence>
<dbReference type="PRINTS" id="PR00868">
    <property type="entry name" value="DNAPOLI"/>
</dbReference>
<dbReference type="Pfam" id="PF00476">
    <property type="entry name" value="DNA_pol_A"/>
    <property type="match status" value="1"/>
</dbReference>
<dbReference type="InterPro" id="IPR043502">
    <property type="entry name" value="DNA/RNA_pol_sf"/>
</dbReference>
<comment type="similarity">
    <text evidence="1 17">Belongs to the DNA polymerase type-A family.</text>
</comment>
<reference evidence="22" key="1">
    <citation type="submission" date="2018-09" db="EMBL/GenBank/DDBJ databases">
        <authorList>
            <person name="Zhu H."/>
        </authorList>
    </citation>
    <scope>NUCLEOTIDE SEQUENCE [LARGE SCALE GENOMIC DNA]</scope>
    <source>
        <strain evidence="22">K1S02-23</strain>
    </source>
</reference>
<dbReference type="CDD" id="cd08637">
    <property type="entry name" value="DNA_pol_A_pol_I_C"/>
    <property type="match status" value="1"/>
</dbReference>
<dbReference type="EMBL" id="QYUQ01000002">
    <property type="protein sequence ID" value="RJG02210.1"/>
    <property type="molecule type" value="Genomic_DNA"/>
</dbReference>
<dbReference type="InterPro" id="IPR008918">
    <property type="entry name" value="HhH2"/>
</dbReference>
<evidence type="ECO:0000256" key="9">
    <source>
        <dbReference type="ARBA" id="ARBA00022763"/>
    </source>
</evidence>
<dbReference type="FunFam" id="3.40.50.1010:FF:000001">
    <property type="entry name" value="DNA polymerase I"/>
    <property type="match status" value="1"/>
</dbReference>
<dbReference type="Gene3D" id="1.10.150.20">
    <property type="entry name" value="5' to 3' exonuclease, C-terminal subdomain"/>
    <property type="match status" value="2"/>
</dbReference>
<dbReference type="FunFam" id="1.10.150.20:FF:000002">
    <property type="entry name" value="DNA polymerase I"/>
    <property type="match status" value="1"/>
</dbReference>
<dbReference type="SMART" id="SM00475">
    <property type="entry name" value="53EXOc"/>
    <property type="match status" value="1"/>
</dbReference>
<evidence type="ECO:0000256" key="8">
    <source>
        <dbReference type="ARBA" id="ARBA00022722"/>
    </source>
</evidence>
<feature type="domain" description="5'-3' exonuclease" evidence="19">
    <location>
        <begin position="1"/>
        <end position="257"/>
    </location>
</feature>
<dbReference type="GO" id="GO:0003887">
    <property type="term" value="F:DNA-directed DNA polymerase activity"/>
    <property type="evidence" value="ECO:0007669"/>
    <property type="project" value="UniProtKB-UniRule"/>
</dbReference>
<keyword evidence="7 17" id="KW-0235">DNA replication</keyword>
<comment type="function">
    <text evidence="17">In addition to polymerase activity, this DNA polymerase exhibits 3'-5' and 5'-3' exonuclease activity.</text>
</comment>
<evidence type="ECO:0000256" key="6">
    <source>
        <dbReference type="ARBA" id="ARBA00022695"/>
    </source>
</evidence>
<dbReference type="InterPro" id="IPR012337">
    <property type="entry name" value="RNaseH-like_sf"/>
</dbReference>
<dbReference type="GO" id="GO:0006261">
    <property type="term" value="P:DNA-templated DNA replication"/>
    <property type="evidence" value="ECO:0007669"/>
    <property type="project" value="UniProtKB-UniRule"/>
</dbReference>
<dbReference type="InterPro" id="IPR001098">
    <property type="entry name" value="DNA-dir_DNA_pol_A_palm_dom"/>
</dbReference>
<evidence type="ECO:0000256" key="14">
    <source>
        <dbReference type="ARBA" id="ARBA00023204"/>
    </source>
</evidence>
<dbReference type="Gene3D" id="3.40.50.1010">
    <property type="entry name" value="5'-nuclease"/>
    <property type="match status" value="1"/>
</dbReference>
<dbReference type="AlphaFoldDB" id="A0A3A3GMK7"/>
<dbReference type="Gene3D" id="3.30.70.370">
    <property type="match status" value="1"/>
</dbReference>
<dbReference type="SMART" id="SM00482">
    <property type="entry name" value="POLAc"/>
    <property type="match status" value="1"/>
</dbReference>
<dbReference type="NCBIfam" id="NF004397">
    <property type="entry name" value="PRK05755.1"/>
    <property type="match status" value="1"/>
</dbReference>
<comment type="caution">
    <text evidence="21">The sequence shown here is derived from an EMBL/GenBank/DDBJ whole genome shotgun (WGS) entry which is preliminary data.</text>
</comment>
<name>A0A3A3GMK7_9BURK</name>
<evidence type="ECO:0000259" key="19">
    <source>
        <dbReference type="SMART" id="SM00475"/>
    </source>
</evidence>
<dbReference type="InterPro" id="IPR019760">
    <property type="entry name" value="DNA-dir_DNA_pol_A_CS"/>
</dbReference>
<dbReference type="InterPro" id="IPR002298">
    <property type="entry name" value="DNA_polymerase_A"/>
</dbReference>
<comment type="catalytic activity">
    <reaction evidence="15 17">
        <text>DNA(n) + a 2'-deoxyribonucleoside 5'-triphosphate = DNA(n+1) + diphosphate</text>
        <dbReference type="Rhea" id="RHEA:22508"/>
        <dbReference type="Rhea" id="RHEA-COMP:17339"/>
        <dbReference type="Rhea" id="RHEA-COMP:17340"/>
        <dbReference type="ChEBI" id="CHEBI:33019"/>
        <dbReference type="ChEBI" id="CHEBI:61560"/>
        <dbReference type="ChEBI" id="CHEBI:173112"/>
        <dbReference type="EC" id="2.7.7.7"/>
    </reaction>
</comment>
<keyword evidence="8" id="KW-0540">Nuclease</keyword>
<evidence type="ECO:0000256" key="5">
    <source>
        <dbReference type="ARBA" id="ARBA00022679"/>
    </source>
</evidence>
<evidence type="ECO:0000256" key="17">
    <source>
        <dbReference type="RuleBase" id="RU004460"/>
    </source>
</evidence>
<dbReference type="InterPro" id="IPR036279">
    <property type="entry name" value="5-3_exonuclease_C_sf"/>
</dbReference>
<dbReference type="CDD" id="cd09859">
    <property type="entry name" value="PIN_53EXO"/>
    <property type="match status" value="1"/>
</dbReference>
<dbReference type="PANTHER" id="PTHR10133">
    <property type="entry name" value="DNA POLYMERASE I"/>
    <property type="match status" value="1"/>
</dbReference>
<dbReference type="FunFam" id="1.20.1060.10:FF:000001">
    <property type="entry name" value="DNA polymerase I"/>
    <property type="match status" value="1"/>
</dbReference>
<dbReference type="GO" id="GO:0006302">
    <property type="term" value="P:double-strand break repair"/>
    <property type="evidence" value="ECO:0007669"/>
    <property type="project" value="TreeGrafter"/>
</dbReference>
<dbReference type="InterPro" id="IPR002421">
    <property type="entry name" value="5-3_exonuclease"/>
</dbReference>
<dbReference type="SUPFAM" id="SSF56672">
    <property type="entry name" value="DNA/RNA polymerases"/>
    <property type="match status" value="1"/>
</dbReference>
<dbReference type="InterPro" id="IPR020046">
    <property type="entry name" value="5-3_exonucl_a-hlix_arch_N"/>
</dbReference>
<dbReference type="SMART" id="SM00474">
    <property type="entry name" value="35EXOc"/>
    <property type="match status" value="1"/>
</dbReference>
<dbReference type="FunFam" id="3.30.420.10:FF:000026">
    <property type="entry name" value="DNA polymerase I"/>
    <property type="match status" value="1"/>
</dbReference>